<dbReference type="SUPFAM" id="SSF52058">
    <property type="entry name" value="L domain-like"/>
    <property type="match status" value="3"/>
</dbReference>
<evidence type="ECO:0000313" key="12">
    <source>
        <dbReference type="Proteomes" id="UP000515211"/>
    </source>
</evidence>
<dbReference type="PROSITE" id="PS51450">
    <property type="entry name" value="LRR"/>
    <property type="match status" value="1"/>
</dbReference>
<dbReference type="Pfam" id="PF13855">
    <property type="entry name" value="LRR_8"/>
    <property type="match status" value="3"/>
</dbReference>
<keyword evidence="3" id="KW-1003">Cell membrane</keyword>
<sequence length="1207" mass="133716">MNPNSILIQHMKAKMRSSVRVFAMALILMGVLYCEGCWNIEREALLALNAQFHMPLSWVDGTDCCQWERVDCNSTTRRVTKLDLSVVAFEYWHPNYTHFLVFEDLKSLNLGSNGITYCLQNEGMRLNNLEVLVLGANSLNTSTAILSCVDGFSSLKSLSLALNWFEATSSTSLHAAFQTLSSNLLSLEVLDVSGNHLSNDVLSALGGFKSLKNLSLSGTGLMSDSTLYIQGLFSKLINLEVLDMSWNNFSGKNDIAASLSGLSSLKSLDLGVNQMTLLSILSISKLSSLEILRLSGNSFSDNHLWYLEKEGFEWPINLQFLVLGSCGLSNNFISLLSGLQHLKSLDLSFNQFEGSLNITGVLGSSNLKILDLSNNNINSLVHQGSRILNLEVLSLDSNKIDGSMLRKSLTAFESVRELSLTNNQFKEIVVAADFRDLSNLERLFLNDSTLVNEFFKSIGVLTSLRVLSIIGCGIKGTLPDAGFFELRRMEELDLSYNEMQGPLPPSFANMSSLRRLDLSYNHFTGNFGSNLASFTSLEYLNFERNQFEFPISFTPFANYSNLKFIYGDGNKAILDSHTTLNSFLPKFQLQVLSLSSKTEAKSLPFPNFLLYQYNLTYLDLSGTRLGGEFPNWLLENNTKLTDLFLGSCSFTGSFKLPSSPLVSLIKIDVSDNAITGQIPSNNISSIFPNLTFLNMSMNDIHGSIPHEIGQMSSLVTLDLSDNYLSGELLKNVSAASSMLSLLKLSNNHLGGAVFPTLSRLRQLVNLYLDGNSFRGSISFNISISLEVIDISNNHFVGELPSRGIEKLLSLKALSMSNNHFEGSIPPEIAQLISLTYLDLSQNNFTGSVPSFVESPVSLSFIHLSSNKLSELPKRMFKEGSSILMLDLSYNQITKSIGDLIQDLTSSQLSILLLNDNHFGGQIPKQICHLMDLSILDLSHNNFFGSIPSCLGKMPFQNQDPEHLLNILNGIFPSRGVFVLPFVQERANFTTKKRSYIYTGIVLAYMSGIDLSDNRLNGTIPSELGNLTTIRALNLSHNDLRGKIPTTFSSLAQIESLDLSFNNLGGNIPPQLTELSSLAVFSVAHNNLSGSTPEMKGQFSTFDDSSYEGNPFLCGPPLPRSCNPNAKPYEKLPNGTDTDGDNGNWLDMLDFWVSFSIAYTTILLVIVTVLCINPYWRRVWFYYIEFVSINGYYFIEDNFRGLLRAGNM</sequence>
<evidence type="ECO:0000256" key="7">
    <source>
        <dbReference type="ARBA" id="ARBA00022989"/>
    </source>
</evidence>
<feature type="transmembrane region" description="Helical" evidence="10">
    <location>
        <begin position="1150"/>
        <end position="1171"/>
    </location>
</feature>
<keyword evidence="6" id="KW-0677">Repeat</keyword>
<dbReference type="Gene3D" id="3.80.10.10">
    <property type="entry name" value="Ribonuclease Inhibitor"/>
    <property type="match status" value="4"/>
</dbReference>
<comment type="similarity">
    <text evidence="2">Belongs to the RLP family.</text>
</comment>
<dbReference type="InterPro" id="IPR051502">
    <property type="entry name" value="RLP_Defense_Trigger"/>
</dbReference>
<dbReference type="AlphaFoldDB" id="A0A6P4D3V1"/>
<evidence type="ECO:0000256" key="6">
    <source>
        <dbReference type="ARBA" id="ARBA00022737"/>
    </source>
</evidence>
<evidence type="ECO:0000256" key="1">
    <source>
        <dbReference type="ARBA" id="ARBA00004251"/>
    </source>
</evidence>
<keyword evidence="7 10" id="KW-1133">Transmembrane helix</keyword>
<reference evidence="13" key="2">
    <citation type="submission" date="2025-08" db="UniProtKB">
        <authorList>
            <consortium name="RefSeq"/>
        </authorList>
    </citation>
    <scope>IDENTIFICATION</scope>
    <source>
        <tissue evidence="13">Whole plant</tissue>
    </source>
</reference>
<reference evidence="12" key="1">
    <citation type="journal article" date="2016" name="Nat. Genet.">
        <title>The genome sequences of Arachis duranensis and Arachis ipaensis, the diploid ancestors of cultivated peanut.</title>
        <authorList>
            <person name="Bertioli D.J."/>
            <person name="Cannon S.B."/>
            <person name="Froenicke L."/>
            <person name="Huang G."/>
            <person name="Farmer A.D."/>
            <person name="Cannon E.K."/>
            <person name="Liu X."/>
            <person name="Gao D."/>
            <person name="Clevenger J."/>
            <person name="Dash S."/>
            <person name="Ren L."/>
            <person name="Moretzsohn M.C."/>
            <person name="Shirasawa K."/>
            <person name="Huang W."/>
            <person name="Vidigal B."/>
            <person name="Abernathy B."/>
            <person name="Chu Y."/>
            <person name="Niederhuth C.E."/>
            <person name="Umale P."/>
            <person name="Araujo A.C."/>
            <person name="Kozik A."/>
            <person name="Kim K.D."/>
            <person name="Burow M.D."/>
            <person name="Varshney R.K."/>
            <person name="Wang X."/>
            <person name="Zhang X."/>
            <person name="Barkley N."/>
            <person name="Guimaraes P.M."/>
            <person name="Isobe S."/>
            <person name="Guo B."/>
            <person name="Liao B."/>
            <person name="Stalker H.T."/>
            <person name="Schmitz R.J."/>
            <person name="Scheffler B.E."/>
            <person name="Leal-Bertioli S.C."/>
            <person name="Xun X."/>
            <person name="Jackson S.A."/>
            <person name="Michelmore R."/>
            <person name="Ozias-Akins P."/>
        </authorList>
    </citation>
    <scope>NUCLEOTIDE SEQUENCE [LARGE SCALE GENOMIC DNA]</scope>
    <source>
        <strain evidence="12">cv. V14167</strain>
    </source>
</reference>
<dbReference type="InterPro" id="IPR013210">
    <property type="entry name" value="LRR_N_plant-typ"/>
</dbReference>
<protein>
    <submittedName>
        <fullName evidence="13">Receptor like protein 21-like</fullName>
    </submittedName>
</protein>
<dbReference type="InterPro" id="IPR001611">
    <property type="entry name" value="Leu-rich_rpt"/>
</dbReference>
<keyword evidence="9" id="KW-0325">Glycoprotein</keyword>
<keyword evidence="4" id="KW-0433">Leucine-rich repeat</keyword>
<evidence type="ECO:0000313" key="13">
    <source>
        <dbReference type="RefSeq" id="XP_015960500.2"/>
    </source>
</evidence>
<dbReference type="Proteomes" id="UP000515211">
    <property type="component" value="Chromosome 4"/>
</dbReference>
<evidence type="ECO:0000256" key="5">
    <source>
        <dbReference type="ARBA" id="ARBA00022692"/>
    </source>
</evidence>
<evidence type="ECO:0000256" key="3">
    <source>
        <dbReference type="ARBA" id="ARBA00022475"/>
    </source>
</evidence>
<accession>A0A6P4D3V1</accession>
<proteinExistence type="inferred from homology"/>
<dbReference type="SMART" id="SM00365">
    <property type="entry name" value="LRR_SD22"/>
    <property type="match status" value="7"/>
</dbReference>
<dbReference type="KEGG" id="adu:107484434"/>
<keyword evidence="8 10" id="KW-0472">Membrane</keyword>
<dbReference type="RefSeq" id="XP_015960500.2">
    <property type="nucleotide sequence ID" value="XM_016105014.3"/>
</dbReference>
<dbReference type="InterPro" id="IPR032675">
    <property type="entry name" value="LRR_dom_sf"/>
</dbReference>
<name>A0A6P4D3V1_ARADU</name>
<dbReference type="Pfam" id="PF00560">
    <property type="entry name" value="LRR_1"/>
    <property type="match status" value="5"/>
</dbReference>
<feature type="domain" description="Leucine-rich repeat-containing N-terminal plant-type" evidence="11">
    <location>
        <begin position="41"/>
        <end position="73"/>
    </location>
</feature>
<evidence type="ECO:0000256" key="2">
    <source>
        <dbReference type="ARBA" id="ARBA00009592"/>
    </source>
</evidence>
<dbReference type="PANTHER" id="PTHR48062:SF21">
    <property type="entry name" value="RECEPTOR-LIKE PROTEIN 12"/>
    <property type="match status" value="1"/>
</dbReference>
<keyword evidence="12" id="KW-1185">Reference proteome</keyword>
<keyword evidence="5 10" id="KW-0812">Transmembrane</keyword>
<evidence type="ECO:0000259" key="11">
    <source>
        <dbReference type="Pfam" id="PF08263"/>
    </source>
</evidence>
<dbReference type="Pfam" id="PF13516">
    <property type="entry name" value="LRR_6"/>
    <property type="match status" value="1"/>
</dbReference>
<dbReference type="PANTHER" id="PTHR48062">
    <property type="entry name" value="RECEPTOR-LIKE PROTEIN 14"/>
    <property type="match status" value="1"/>
</dbReference>
<organism evidence="12 13">
    <name type="scientific">Arachis duranensis</name>
    <name type="common">Wild peanut</name>
    <dbReference type="NCBI Taxonomy" id="130453"/>
    <lineage>
        <taxon>Eukaryota</taxon>
        <taxon>Viridiplantae</taxon>
        <taxon>Streptophyta</taxon>
        <taxon>Embryophyta</taxon>
        <taxon>Tracheophyta</taxon>
        <taxon>Spermatophyta</taxon>
        <taxon>Magnoliopsida</taxon>
        <taxon>eudicotyledons</taxon>
        <taxon>Gunneridae</taxon>
        <taxon>Pentapetalae</taxon>
        <taxon>rosids</taxon>
        <taxon>fabids</taxon>
        <taxon>Fabales</taxon>
        <taxon>Fabaceae</taxon>
        <taxon>Papilionoideae</taxon>
        <taxon>50 kb inversion clade</taxon>
        <taxon>dalbergioids sensu lato</taxon>
        <taxon>Dalbergieae</taxon>
        <taxon>Pterocarpus clade</taxon>
        <taxon>Arachis</taxon>
    </lineage>
</organism>
<dbReference type="InterPro" id="IPR003591">
    <property type="entry name" value="Leu-rich_rpt_typical-subtyp"/>
</dbReference>
<dbReference type="FunFam" id="3.80.10.10:FF:000213">
    <property type="entry name" value="Tyrosine-sulfated glycopeptide receptor 1"/>
    <property type="match status" value="1"/>
</dbReference>
<dbReference type="Pfam" id="PF08263">
    <property type="entry name" value="LRRNT_2"/>
    <property type="match status" value="1"/>
</dbReference>
<evidence type="ECO:0000256" key="8">
    <source>
        <dbReference type="ARBA" id="ARBA00023136"/>
    </source>
</evidence>
<gene>
    <name evidence="13" type="primary">LOC107484434</name>
</gene>
<dbReference type="GeneID" id="107484434"/>
<evidence type="ECO:0000256" key="4">
    <source>
        <dbReference type="ARBA" id="ARBA00022614"/>
    </source>
</evidence>
<evidence type="ECO:0000256" key="9">
    <source>
        <dbReference type="ARBA" id="ARBA00023180"/>
    </source>
</evidence>
<evidence type="ECO:0000256" key="10">
    <source>
        <dbReference type="SAM" id="Phobius"/>
    </source>
</evidence>
<comment type="subcellular location">
    <subcellularLocation>
        <location evidence="1">Cell membrane</location>
        <topology evidence="1">Single-pass type I membrane protein</topology>
    </subcellularLocation>
</comment>
<dbReference type="GO" id="GO:0005886">
    <property type="term" value="C:plasma membrane"/>
    <property type="evidence" value="ECO:0007669"/>
    <property type="project" value="UniProtKB-SubCell"/>
</dbReference>
<dbReference type="SMART" id="SM00369">
    <property type="entry name" value="LRR_TYP"/>
    <property type="match status" value="17"/>
</dbReference>